<proteinExistence type="predicted"/>
<gene>
    <name evidence="2" type="ORF">ACFSX4_09275</name>
</gene>
<dbReference type="InterPro" id="IPR003718">
    <property type="entry name" value="OsmC/Ohr_fam"/>
</dbReference>
<protein>
    <submittedName>
        <fullName evidence="2">OsmC family protein</fullName>
        <ecNumber evidence="2">1.11.1.-</ecNumber>
    </submittedName>
</protein>
<comment type="caution">
    <text evidence="2">The sequence shown here is derived from an EMBL/GenBank/DDBJ whole genome shotgun (WGS) entry which is preliminary data.</text>
</comment>
<name>A0ABW5WZR3_9STAP</name>
<dbReference type="InterPro" id="IPR036102">
    <property type="entry name" value="OsmC/Ohrsf"/>
</dbReference>
<dbReference type="GO" id="GO:0004601">
    <property type="term" value="F:peroxidase activity"/>
    <property type="evidence" value="ECO:0007669"/>
    <property type="project" value="UniProtKB-KW"/>
</dbReference>
<dbReference type="PANTHER" id="PTHR34352">
    <property type="entry name" value="PROTEIN YHFA"/>
    <property type="match status" value="1"/>
</dbReference>
<dbReference type="Gene3D" id="3.30.300.20">
    <property type="match status" value="1"/>
</dbReference>
<dbReference type="EMBL" id="JBHUOQ010000003">
    <property type="protein sequence ID" value="MFD2830653.1"/>
    <property type="molecule type" value="Genomic_DNA"/>
</dbReference>
<dbReference type="Proteomes" id="UP001597519">
    <property type="component" value="Unassembled WGS sequence"/>
</dbReference>
<reference evidence="3" key="1">
    <citation type="journal article" date="2019" name="Int. J. Syst. Evol. Microbiol.">
        <title>The Global Catalogue of Microorganisms (GCM) 10K type strain sequencing project: providing services to taxonomists for standard genome sequencing and annotation.</title>
        <authorList>
            <consortium name="The Broad Institute Genomics Platform"/>
            <consortium name="The Broad Institute Genome Sequencing Center for Infectious Disease"/>
            <person name="Wu L."/>
            <person name="Ma J."/>
        </authorList>
    </citation>
    <scope>NUCLEOTIDE SEQUENCE [LARGE SCALE GENOMIC DNA]</scope>
    <source>
        <strain evidence="3">KCTC 33575</strain>
    </source>
</reference>
<keyword evidence="2" id="KW-0575">Peroxidase</keyword>
<sequence>MKVVSRWQGDILFESTGENSGHSVKMDAKKEAGGSGSAPSPMEMVLHGVAGCMGIDMCVIMRHHMDKVTKLELELNGDRAETEPKRYTNVEILVSIDGDVPRKTAQRAVDLSLDKYCSAVNSLNAEVTAVLELNGEQK</sequence>
<keyword evidence="2" id="KW-0560">Oxidoreductase</keyword>
<dbReference type="EC" id="1.11.1.-" evidence="2"/>
<dbReference type="PANTHER" id="PTHR34352:SF1">
    <property type="entry name" value="PROTEIN YHFA"/>
    <property type="match status" value="1"/>
</dbReference>
<feature type="region of interest" description="Disordered" evidence="1">
    <location>
        <begin position="18"/>
        <end position="39"/>
    </location>
</feature>
<keyword evidence="3" id="KW-1185">Reference proteome</keyword>
<dbReference type="InterPro" id="IPR015946">
    <property type="entry name" value="KH_dom-like_a/b"/>
</dbReference>
<organism evidence="2 3">
    <name type="scientific">Corticicoccus populi</name>
    <dbReference type="NCBI Taxonomy" id="1812821"/>
    <lineage>
        <taxon>Bacteria</taxon>
        <taxon>Bacillati</taxon>
        <taxon>Bacillota</taxon>
        <taxon>Bacilli</taxon>
        <taxon>Bacillales</taxon>
        <taxon>Staphylococcaceae</taxon>
        <taxon>Corticicoccus</taxon>
    </lineage>
</organism>
<evidence type="ECO:0000313" key="2">
    <source>
        <dbReference type="EMBL" id="MFD2830653.1"/>
    </source>
</evidence>
<dbReference type="SUPFAM" id="SSF82784">
    <property type="entry name" value="OsmC-like"/>
    <property type="match status" value="1"/>
</dbReference>
<evidence type="ECO:0000256" key="1">
    <source>
        <dbReference type="SAM" id="MobiDB-lite"/>
    </source>
</evidence>
<dbReference type="RefSeq" id="WP_377773888.1">
    <property type="nucleotide sequence ID" value="NZ_JBHUOQ010000003.1"/>
</dbReference>
<evidence type="ECO:0000313" key="3">
    <source>
        <dbReference type="Proteomes" id="UP001597519"/>
    </source>
</evidence>
<dbReference type="Pfam" id="PF02566">
    <property type="entry name" value="OsmC"/>
    <property type="match status" value="1"/>
</dbReference>
<accession>A0ABW5WZR3</accession>